<keyword evidence="2" id="KW-1185">Reference proteome</keyword>
<name>A0ABW4HDB6_9FLAO</name>
<organism evidence="1 2">
    <name type="scientific">Flavobacterium artemisiae</name>
    <dbReference type="NCBI Taxonomy" id="2126556"/>
    <lineage>
        <taxon>Bacteria</taxon>
        <taxon>Pseudomonadati</taxon>
        <taxon>Bacteroidota</taxon>
        <taxon>Flavobacteriia</taxon>
        <taxon>Flavobacteriales</taxon>
        <taxon>Flavobacteriaceae</taxon>
        <taxon>Flavobacterium</taxon>
    </lineage>
</organism>
<dbReference type="Pfam" id="PF13573">
    <property type="entry name" value="SprB"/>
    <property type="match status" value="3"/>
</dbReference>
<dbReference type="EMBL" id="JBHUDZ010000010">
    <property type="protein sequence ID" value="MFD1603195.1"/>
    <property type="molecule type" value="Genomic_DNA"/>
</dbReference>
<dbReference type="Proteomes" id="UP001597138">
    <property type="component" value="Unassembled WGS sequence"/>
</dbReference>
<comment type="caution">
    <text evidence="1">The sequence shown here is derived from an EMBL/GenBank/DDBJ whole genome shotgun (WGS) entry which is preliminary data.</text>
</comment>
<feature type="non-terminal residue" evidence="1">
    <location>
        <position position="1"/>
    </location>
</feature>
<sequence>GALQYETIAPSPVIIAKQASNSFAGLAPGTYMFKVTDANGCYYTEAHTINPATPITLIAKKTSDVLCNGGNTGSIRLDVAGFAATSSYSYTVNGGTAVTGNTAATVNLTGLTAGTYAIVVTDETTGCSDNASITINQPTAALSATYAAVNANCFVTTSEVTVTAAGGTPVYRYSFVADGAPAGTYTNNNKANLDPATPNWDVYILDANNCSFKLDITITRDAVPTVSASATGQCFGVGSYTITATPGTGLVAPLSYSINNGASYQAGNTFVITTPGSYTVRIKDGNGCTADSNVAIVNNPLTLSAVLDKDITCSAPVAAQVTLTAAGGNGTYTYTSSPNTGTFAGNVFTTTTDGTYTFTVTDSRGCTAVSSAVIITPTVTPEITGVTQTQTINCSGEETAAISVTYDATKGLAPFVINVFNDTTKKDYGTQTSGLAAGTYIITVRDARGCFDTETITISQPTPIVVTRTVTPITCVGGGVSLGSITINNVTGGTPNYIYHVTGVNGYDQKFSNQTGTTAVFEVVDFGLYQIIITDANGCTNIEQNVLVASPPDDLDITVTAPPADCSGLGSAEVAINTTSMGSIVGNGPFHFAVYTGPGMTYTSPTTLPWYDEDVVGTPPGTNPGSKKTTIPNLIPGVKYTFIVHDAGTGCYYYETATVAIPTNSTLTVNGLTSNNITCKGSNNGNVSLTIRSIYPTATPVSYEIYNSFTMVSTGITGTGTVPANGNLVINNLGALSFGNYVVVIRETAGATNAGCSIATNTFNITESAIDLSITASVSKNANCNPNSGVITAVAKDGTAPYTYLLLLSTDPVPTAATAGWANANTFNRNAGSYIAYVKDAYGCIKAATVTLDKDDEPTITAPAAFCYNGTAFTFTITGTVDPAIVGAPTYSVNGSTFQTSPTFTFNEAKVYTLVIKDGNGCTATTTFEVKPQLFLDAKLTKELDCTGTPYAEITLTATGGYNTAYTYEYSLNGATYVSMPSNVLQTSALGNYIFRVSDAKLPAACQATTTFTLDPLPATVFTTAVTDVICNGGSDGTITVNVTSGVGPYQYQLNGGTFQASNVFTGLSAGTSYIVTVRDAKSCTYSNAAITVGQPTPLTATSTITAPLACGTGNAPTKAVVTINVPAGSGTAPYKYSFDNGTTYTDNNIFETFAGTTFNVLVKDAHDCIFTLTNGVNVPALNAPTDMDIAGTPIYCAPAANTTSTVTISNVQNGVGSLQY</sequence>
<gene>
    <name evidence="1" type="ORF">ACFSC2_10645</name>
</gene>
<dbReference type="RefSeq" id="WP_379818639.1">
    <property type="nucleotide sequence ID" value="NZ_JBHUDZ010000010.1"/>
</dbReference>
<feature type="non-terminal residue" evidence="1">
    <location>
        <position position="1221"/>
    </location>
</feature>
<accession>A0ABW4HDB6</accession>
<reference evidence="2" key="1">
    <citation type="journal article" date="2019" name="Int. J. Syst. Evol. Microbiol.">
        <title>The Global Catalogue of Microorganisms (GCM) 10K type strain sequencing project: providing services to taxonomists for standard genome sequencing and annotation.</title>
        <authorList>
            <consortium name="The Broad Institute Genomics Platform"/>
            <consortium name="The Broad Institute Genome Sequencing Center for Infectious Disease"/>
            <person name="Wu L."/>
            <person name="Ma J."/>
        </authorList>
    </citation>
    <scope>NUCLEOTIDE SEQUENCE [LARGE SCALE GENOMIC DNA]</scope>
    <source>
        <strain evidence="2">CCUG 70865</strain>
    </source>
</reference>
<dbReference type="InterPro" id="IPR025667">
    <property type="entry name" value="SprB_repeat"/>
</dbReference>
<proteinExistence type="predicted"/>
<evidence type="ECO:0000313" key="1">
    <source>
        <dbReference type="EMBL" id="MFD1603195.1"/>
    </source>
</evidence>
<evidence type="ECO:0000313" key="2">
    <source>
        <dbReference type="Proteomes" id="UP001597138"/>
    </source>
</evidence>
<protein>
    <submittedName>
        <fullName evidence="1">Beta strand repeat-containing protein</fullName>
    </submittedName>
</protein>